<feature type="compositionally biased region" description="Polar residues" evidence="1">
    <location>
        <begin position="490"/>
        <end position="499"/>
    </location>
</feature>
<evidence type="ECO:0000313" key="4">
    <source>
        <dbReference type="Proteomes" id="UP001221413"/>
    </source>
</evidence>
<feature type="compositionally biased region" description="Low complexity" evidence="1">
    <location>
        <begin position="322"/>
        <end position="333"/>
    </location>
</feature>
<dbReference type="Proteomes" id="UP001221413">
    <property type="component" value="Unassembled WGS sequence"/>
</dbReference>
<feature type="compositionally biased region" description="Acidic residues" evidence="1">
    <location>
        <begin position="439"/>
        <end position="464"/>
    </location>
</feature>
<dbReference type="Pfam" id="PF09816">
    <property type="entry name" value="EAF"/>
    <property type="match status" value="1"/>
</dbReference>
<proteinExistence type="predicted"/>
<feature type="compositionally biased region" description="Acidic residues" evidence="1">
    <location>
        <begin position="517"/>
        <end position="526"/>
    </location>
</feature>
<sequence>MPPGRNPGMASRPPSPPAYTCLRCHAVFDGSLLVPPTFRPRPNRRLPTFILTLIITTRRPPGDRGPTSIMAAPAVDFNPTRQGKFKVLIGDSLKPGADDASQSSNVYSSFRYNTTPPEGLSKLIRSDNGNYTLSYDDDKDTSYSGAQRPGRKLECLLVYNPKDNTFTLERMSSVFTFNQSHPTSDTAAIPTATYDEEALANGSGNGNGTDDEEAPLADAENPFDVRHFATRVLPNSDEDDEEKDDQEHKDEDTDVDMDDADAHATMDHEHEPQESATTPGAVPSSSTPIPVSSATATPNPARPQAKRKPKKPAAVFMKPTKAKAQQAAAAAAKSPLLHPGTANDRHKEASMSPQPRLPSPLNPPVHSRNVQESSESDVDSSDEDDDRDRGGRRGQPPVNKHIQSLGMSREPSFTGSILSNNPPDELEFPDPKSEGKADAEEDDDFNLEEAMEEFDFMNDDEEESGGGGGGGDLTIEGEDEGGRGIGLGISNSRNINSATGAPMSLSMMTGGSRRLDDSEEESSEEE</sequence>
<gene>
    <name evidence="3" type="ORF">Dda_7980</name>
</gene>
<feature type="compositionally biased region" description="Acidic residues" evidence="1">
    <location>
        <begin position="374"/>
        <end position="386"/>
    </location>
</feature>
<feature type="compositionally biased region" description="Basic and acidic residues" evidence="1">
    <location>
        <begin position="260"/>
        <end position="273"/>
    </location>
</feature>
<dbReference type="InterPro" id="IPR019194">
    <property type="entry name" value="Tscrpt_elong_fac_Eaf_N"/>
</dbReference>
<organism evidence="3 4">
    <name type="scientific">Drechslerella dactyloides</name>
    <name type="common">Nematode-trapping fungus</name>
    <name type="synonym">Arthrobotrys dactyloides</name>
    <dbReference type="NCBI Taxonomy" id="74499"/>
    <lineage>
        <taxon>Eukaryota</taxon>
        <taxon>Fungi</taxon>
        <taxon>Dikarya</taxon>
        <taxon>Ascomycota</taxon>
        <taxon>Pezizomycotina</taxon>
        <taxon>Orbiliomycetes</taxon>
        <taxon>Orbiliales</taxon>
        <taxon>Orbiliaceae</taxon>
        <taxon>Drechslerella</taxon>
    </lineage>
</organism>
<feature type="compositionally biased region" description="Polar residues" evidence="1">
    <location>
        <begin position="401"/>
        <end position="422"/>
    </location>
</feature>
<dbReference type="EMBL" id="JAQGDS010000011">
    <property type="protein sequence ID" value="KAJ6257095.1"/>
    <property type="molecule type" value="Genomic_DNA"/>
</dbReference>
<feature type="compositionally biased region" description="Basic and acidic residues" evidence="1">
    <location>
        <begin position="429"/>
        <end position="438"/>
    </location>
</feature>
<dbReference type="AlphaFoldDB" id="A0AAD6NG42"/>
<feature type="region of interest" description="Disordered" evidence="1">
    <location>
        <begin position="198"/>
        <end position="526"/>
    </location>
</feature>
<evidence type="ECO:0000313" key="3">
    <source>
        <dbReference type="EMBL" id="KAJ6257095.1"/>
    </source>
</evidence>
<reference evidence="3" key="1">
    <citation type="submission" date="2023-01" db="EMBL/GenBank/DDBJ databases">
        <title>The chitinases involved in constricting ring structure development in the nematode-trapping fungus Drechslerella dactyloides.</title>
        <authorList>
            <person name="Wang R."/>
            <person name="Zhang L."/>
            <person name="Tang P."/>
            <person name="Li S."/>
            <person name="Liang L."/>
        </authorList>
    </citation>
    <scope>NUCLEOTIDE SEQUENCE</scope>
    <source>
        <strain evidence="3">YMF1.00031</strain>
    </source>
</reference>
<evidence type="ECO:0000256" key="1">
    <source>
        <dbReference type="SAM" id="MobiDB-lite"/>
    </source>
</evidence>
<name>A0AAD6NG42_DREDA</name>
<feature type="compositionally biased region" description="Low complexity" evidence="1">
    <location>
        <begin position="281"/>
        <end position="298"/>
    </location>
</feature>
<comment type="caution">
    <text evidence="3">The sequence shown here is derived from an EMBL/GenBank/DDBJ whole genome shotgun (WGS) entry which is preliminary data.</text>
</comment>
<protein>
    <recommendedName>
        <fullName evidence="2">Transcription elongation factor Eaf N-terminal domain-containing protein</fullName>
    </recommendedName>
</protein>
<keyword evidence="4" id="KW-1185">Reference proteome</keyword>
<feature type="domain" description="Transcription elongation factor Eaf N-terminal" evidence="2">
    <location>
        <begin position="86"/>
        <end position="180"/>
    </location>
</feature>
<accession>A0AAD6NG42</accession>
<evidence type="ECO:0000259" key="2">
    <source>
        <dbReference type="Pfam" id="PF09816"/>
    </source>
</evidence>